<evidence type="ECO:0000256" key="1">
    <source>
        <dbReference type="ARBA" id="ARBA00008635"/>
    </source>
</evidence>
<accession>A0AAP2GMT3</accession>
<dbReference type="EMBL" id="JAHESF010000003">
    <property type="protein sequence ID" value="MBT1696160.1"/>
    <property type="molecule type" value="Genomic_DNA"/>
</dbReference>
<dbReference type="GO" id="GO:0046872">
    <property type="term" value="F:metal ion binding"/>
    <property type="evidence" value="ECO:0007669"/>
    <property type="project" value="UniProtKB-KW"/>
</dbReference>
<dbReference type="RefSeq" id="WP_254161198.1">
    <property type="nucleotide sequence ID" value="NZ_JAHESF010000003.1"/>
</dbReference>
<gene>
    <name evidence="4" type="ORF">KK083_04695</name>
</gene>
<comment type="similarity">
    <text evidence="1">Belongs to the DinB family.</text>
</comment>
<dbReference type="PANTHER" id="PTHR37302:SF3">
    <property type="entry name" value="DAMAGE-INDUCIBLE PROTEIN DINB"/>
    <property type="match status" value="1"/>
</dbReference>
<comment type="caution">
    <text evidence="4">The sequence shown here is derived from an EMBL/GenBank/DDBJ whole genome shotgun (WGS) entry which is preliminary data.</text>
</comment>
<feature type="binding site" evidence="3">
    <location>
        <position position="59"/>
    </location>
    <ligand>
        <name>a divalent metal cation</name>
        <dbReference type="ChEBI" id="CHEBI:60240"/>
    </ligand>
</feature>
<dbReference type="AlphaFoldDB" id="A0AAP2GMT3"/>
<organism evidence="4 5">
    <name type="scientific">Chryseosolibacter histidini</name>
    <dbReference type="NCBI Taxonomy" id="2782349"/>
    <lineage>
        <taxon>Bacteria</taxon>
        <taxon>Pseudomonadati</taxon>
        <taxon>Bacteroidota</taxon>
        <taxon>Cytophagia</taxon>
        <taxon>Cytophagales</taxon>
        <taxon>Chryseotaleaceae</taxon>
        <taxon>Chryseosolibacter</taxon>
    </lineage>
</organism>
<dbReference type="Proteomes" id="UP001319200">
    <property type="component" value="Unassembled WGS sequence"/>
</dbReference>
<name>A0AAP2GMT3_9BACT</name>
<dbReference type="InterPro" id="IPR034660">
    <property type="entry name" value="DinB/YfiT-like"/>
</dbReference>
<proteinExistence type="inferred from homology"/>
<sequence length="183" mass="20750">MKHTTAKTTVTLGTLVRDYVVYNAWANKTLVEWLQSKPSAVMEETVPSSFPTLKATLLHIWDCQRFWLSVLQQTPPPAPVNPDSSLEELMNGFIAESYLFAAYVNILDEDAIAEEVVFTSPYAESVSPRFEFIQHCMNHSTYHRGQMVTMGRNLGLTDAPMTDYNFYLIMAKQSMTEQLQKAA</sequence>
<protein>
    <submittedName>
        <fullName evidence="4">DinB family protein</fullName>
    </submittedName>
</protein>
<keyword evidence="5" id="KW-1185">Reference proteome</keyword>
<reference evidence="4 5" key="1">
    <citation type="submission" date="2021-05" db="EMBL/GenBank/DDBJ databases">
        <title>A Polyphasic approach of four new species of the genus Ohtaekwangia: Ohtaekwangia histidinii sp. nov., Ohtaekwangia cretensis sp. nov., Ohtaekwangia indiensis sp. nov., Ohtaekwangia reichenbachii sp. nov. from diverse environment.</title>
        <authorList>
            <person name="Octaviana S."/>
        </authorList>
    </citation>
    <scope>NUCLEOTIDE SEQUENCE [LARGE SCALE GENOMIC DNA]</scope>
    <source>
        <strain evidence="4 5">PWU4</strain>
    </source>
</reference>
<dbReference type="PANTHER" id="PTHR37302">
    <property type="entry name" value="SLR1116 PROTEIN"/>
    <property type="match status" value="1"/>
</dbReference>
<keyword evidence="2 3" id="KW-0479">Metal-binding</keyword>
<dbReference type="InterPro" id="IPR007837">
    <property type="entry name" value="DinB"/>
</dbReference>
<evidence type="ECO:0000313" key="4">
    <source>
        <dbReference type="EMBL" id="MBT1696160.1"/>
    </source>
</evidence>
<evidence type="ECO:0000256" key="2">
    <source>
        <dbReference type="ARBA" id="ARBA00022723"/>
    </source>
</evidence>
<feature type="binding site" evidence="3">
    <location>
        <position position="143"/>
    </location>
    <ligand>
        <name>a divalent metal cation</name>
        <dbReference type="ChEBI" id="CHEBI:60240"/>
    </ligand>
</feature>
<feature type="binding site" evidence="3">
    <location>
        <position position="139"/>
    </location>
    <ligand>
        <name>a divalent metal cation</name>
        <dbReference type="ChEBI" id="CHEBI:60240"/>
    </ligand>
</feature>
<dbReference type="SUPFAM" id="SSF109854">
    <property type="entry name" value="DinB/YfiT-like putative metalloenzymes"/>
    <property type="match status" value="1"/>
</dbReference>
<evidence type="ECO:0000256" key="3">
    <source>
        <dbReference type="PIRSR" id="PIRSR607837-1"/>
    </source>
</evidence>
<evidence type="ECO:0000313" key="5">
    <source>
        <dbReference type="Proteomes" id="UP001319200"/>
    </source>
</evidence>
<dbReference type="Gene3D" id="1.20.120.450">
    <property type="entry name" value="dinb family like domain"/>
    <property type="match status" value="1"/>
</dbReference>
<dbReference type="Pfam" id="PF05163">
    <property type="entry name" value="DinB"/>
    <property type="match status" value="1"/>
</dbReference>